<evidence type="ECO:0000313" key="2">
    <source>
        <dbReference type="EMBL" id="MDG0863750.1"/>
    </source>
</evidence>
<keyword evidence="3" id="KW-1185">Reference proteome</keyword>
<name>A0A9X4LHQ7_9BURK</name>
<evidence type="ECO:0000313" key="3">
    <source>
        <dbReference type="Proteomes" id="UP001152766"/>
    </source>
</evidence>
<dbReference type="AlphaFoldDB" id="A0A9X4LHQ7"/>
<dbReference type="Proteomes" id="UP001152766">
    <property type="component" value="Unassembled WGS sequence"/>
</dbReference>
<evidence type="ECO:0000256" key="1">
    <source>
        <dbReference type="SAM" id="MobiDB-lite"/>
    </source>
</evidence>
<sequence length="193" mass="21422">MGGLEVVDADLQLHRAPDLPERLQHDQRRDLDRGFVDGTRLPTAAGPDMRQRLCPDLAADLDGQFVERADMRTEYAGSDLPGRLHADDCADLQRWHLGRPGLRSELPPADMPGWHDTDRARDLEQHHEQLERSELHAGDATAGAHVPGRLHNADGTGLGRNLLVLADLRAARGSARPDVRQWVHANDCADLER</sequence>
<feature type="region of interest" description="Disordered" evidence="1">
    <location>
        <begin position="125"/>
        <end position="149"/>
    </location>
</feature>
<comment type="caution">
    <text evidence="2">The sequence shown here is derived from an EMBL/GenBank/DDBJ whole genome shotgun (WGS) entry which is preliminary data.</text>
</comment>
<feature type="compositionally biased region" description="Basic and acidic residues" evidence="1">
    <location>
        <begin position="18"/>
        <end position="35"/>
    </location>
</feature>
<reference evidence="2" key="1">
    <citation type="submission" date="2019-02" db="EMBL/GenBank/DDBJ databases">
        <title>Draft genome of the type strain Pelomonas aquatica CCUG 52575T.</title>
        <authorList>
            <person name="Gomila M."/>
            <person name="Lalucat J."/>
        </authorList>
    </citation>
    <scope>NUCLEOTIDE SEQUENCE</scope>
    <source>
        <strain evidence="2">CCUG 52575</strain>
    </source>
</reference>
<proteinExistence type="predicted"/>
<organism evidence="2 3">
    <name type="scientific">Pelomonas aquatica</name>
    <dbReference type="NCBI Taxonomy" id="431058"/>
    <lineage>
        <taxon>Bacteria</taxon>
        <taxon>Pseudomonadati</taxon>
        <taxon>Pseudomonadota</taxon>
        <taxon>Betaproteobacteria</taxon>
        <taxon>Burkholderiales</taxon>
        <taxon>Sphaerotilaceae</taxon>
        <taxon>Roseateles</taxon>
    </lineage>
</organism>
<accession>A0A9X4LHQ7</accession>
<feature type="compositionally biased region" description="Basic and acidic residues" evidence="1">
    <location>
        <begin position="125"/>
        <end position="137"/>
    </location>
</feature>
<protein>
    <submittedName>
        <fullName evidence="2">Uncharacterized protein</fullName>
    </submittedName>
</protein>
<feature type="region of interest" description="Disordered" evidence="1">
    <location>
        <begin position="18"/>
        <end position="49"/>
    </location>
</feature>
<gene>
    <name evidence="2" type="ORF">EXJ73_14910</name>
</gene>
<dbReference type="RefSeq" id="WP_268149821.1">
    <property type="nucleotide sequence ID" value="NZ_JAPPUW010000007.1"/>
</dbReference>
<dbReference type="EMBL" id="SGUG01000021">
    <property type="protein sequence ID" value="MDG0863750.1"/>
    <property type="molecule type" value="Genomic_DNA"/>
</dbReference>